<evidence type="ECO:0000256" key="2">
    <source>
        <dbReference type="SAM" id="SignalP"/>
    </source>
</evidence>
<keyword evidence="2" id="KW-0732">Signal</keyword>
<feature type="compositionally biased region" description="Polar residues" evidence="1">
    <location>
        <begin position="387"/>
        <end position="397"/>
    </location>
</feature>
<evidence type="ECO:0000313" key="3">
    <source>
        <dbReference type="EMBL" id="CAH0677121.1"/>
    </source>
</evidence>
<accession>A0ABN8EAW1</accession>
<name>A0ABN8EAW1_CHISP</name>
<feature type="compositionally biased region" description="Polar residues" evidence="1">
    <location>
        <begin position="279"/>
        <end position="302"/>
    </location>
</feature>
<dbReference type="Proteomes" id="UP001153292">
    <property type="component" value="Chromosome 16"/>
</dbReference>
<feature type="compositionally biased region" description="Basic and acidic residues" evidence="1">
    <location>
        <begin position="260"/>
        <end position="278"/>
    </location>
</feature>
<dbReference type="EMBL" id="OU963909">
    <property type="protein sequence ID" value="CAH0677121.1"/>
    <property type="molecule type" value="Genomic_DNA"/>
</dbReference>
<proteinExistence type="predicted"/>
<organism evidence="3 4">
    <name type="scientific">Chilo suppressalis</name>
    <name type="common">Asiatic rice borer moth</name>
    <dbReference type="NCBI Taxonomy" id="168631"/>
    <lineage>
        <taxon>Eukaryota</taxon>
        <taxon>Metazoa</taxon>
        <taxon>Ecdysozoa</taxon>
        <taxon>Arthropoda</taxon>
        <taxon>Hexapoda</taxon>
        <taxon>Insecta</taxon>
        <taxon>Pterygota</taxon>
        <taxon>Neoptera</taxon>
        <taxon>Endopterygota</taxon>
        <taxon>Lepidoptera</taxon>
        <taxon>Glossata</taxon>
        <taxon>Ditrysia</taxon>
        <taxon>Pyraloidea</taxon>
        <taxon>Crambidae</taxon>
        <taxon>Crambinae</taxon>
        <taxon>Chilo</taxon>
    </lineage>
</organism>
<feature type="compositionally biased region" description="Basic and acidic residues" evidence="1">
    <location>
        <begin position="27"/>
        <end position="48"/>
    </location>
</feature>
<protein>
    <submittedName>
        <fullName evidence="3">Uncharacterized protein</fullName>
    </submittedName>
</protein>
<feature type="signal peptide" evidence="2">
    <location>
        <begin position="1"/>
        <end position="16"/>
    </location>
</feature>
<evidence type="ECO:0000313" key="4">
    <source>
        <dbReference type="Proteomes" id="UP001153292"/>
    </source>
</evidence>
<gene>
    <name evidence="3" type="ORF">CHILSU_LOCUS3303</name>
</gene>
<keyword evidence="4" id="KW-1185">Reference proteome</keyword>
<feature type="region of interest" description="Disordered" evidence="1">
    <location>
        <begin position="20"/>
        <end position="62"/>
    </location>
</feature>
<feature type="chain" id="PRO_5045903803" evidence="2">
    <location>
        <begin position="17"/>
        <end position="470"/>
    </location>
</feature>
<feature type="region of interest" description="Disordered" evidence="1">
    <location>
        <begin position="374"/>
        <end position="397"/>
    </location>
</feature>
<feature type="region of interest" description="Disordered" evidence="1">
    <location>
        <begin position="253"/>
        <end position="302"/>
    </location>
</feature>
<evidence type="ECO:0000256" key="1">
    <source>
        <dbReference type="SAM" id="MobiDB-lite"/>
    </source>
</evidence>
<reference evidence="3" key="1">
    <citation type="submission" date="2021-12" db="EMBL/GenBank/DDBJ databases">
        <authorList>
            <person name="King R."/>
        </authorList>
    </citation>
    <scope>NUCLEOTIDE SEQUENCE</scope>
</reference>
<sequence length="470" mass="53248">MKLTVVVLLLAAASQAIELKSTPRRQQKSDNTDKRELDEGNTGIEKRAPILPTASPSVTPGIEYADSKETQQNKSPAQQIYATPLPQIAKISDVLTGQGPPFQAAIASHLYAPVSVYQTRLGAPTTYEVSRPIASQLAYSEHKISYQPPQNAIQYSQPIQYNQKLQTPKQANFARPINFQQPYQQILFQPQPALYAHQQQLVSQPIYRQIPQFPIQIQRPVQYIQNAEPSQQYIQQPIYSQEQNLVQVVPAQPGNTYVPEEPRQSQEQATQRESKLEAQQEQSAEKNQISQQEENHSAQPQGAVSYASFSQNQPQPNFAQQRLQQSVQYQPKPQYQVQQLYRVQLQQPQQHQQQLLQIQPLQIQTQIQYQNQQVQLENPQNEHSKSTQESISAASTKSLPVNSGRQISYFRPGVIYPQIQHQLPQVQAYQQSPKVLVQGPQPVPLAGPSFPPIQYFGKFAQSIFGGYHHQ</sequence>